<dbReference type="Proteomes" id="UP000688137">
    <property type="component" value="Unassembled WGS sequence"/>
</dbReference>
<reference evidence="1" key="1">
    <citation type="submission" date="2021-01" db="EMBL/GenBank/DDBJ databases">
        <authorList>
            <consortium name="Genoscope - CEA"/>
            <person name="William W."/>
        </authorList>
    </citation>
    <scope>NUCLEOTIDE SEQUENCE</scope>
</reference>
<protein>
    <submittedName>
        <fullName evidence="1">Uncharacterized protein</fullName>
    </submittedName>
</protein>
<proteinExistence type="predicted"/>
<name>A0A8S1LEI8_PARPR</name>
<dbReference type="AlphaFoldDB" id="A0A8S1LEI8"/>
<keyword evidence="2" id="KW-1185">Reference proteome</keyword>
<comment type="caution">
    <text evidence="1">The sequence shown here is derived from an EMBL/GenBank/DDBJ whole genome shotgun (WGS) entry which is preliminary data.</text>
</comment>
<gene>
    <name evidence="1" type="ORF">PPRIM_AZ9-3.1.T0380315</name>
</gene>
<dbReference type="EMBL" id="CAJJDM010000037">
    <property type="protein sequence ID" value="CAD8066190.1"/>
    <property type="molecule type" value="Genomic_DNA"/>
</dbReference>
<evidence type="ECO:0000313" key="2">
    <source>
        <dbReference type="Proteomes" id="UP000688137"/>
    </source>
</evidence>
<organism evidence="1 2">
    <name type="scientific">Paramecium primaurelia</name>
    <dbReference type="NCBI Taxonomy" id="5886"/>
    <lineage>
        <taxon>Eukaryota</taxon>
        <taxon>Sar</taxon>
        <taxon>Alveolata</taxon>
        <taxon>Ciliophora</taxon>
        <taxon>Intramacronucleata</taxon>
        <taxon>Oligohymenophorea</taxon>
        <taxon>Peniculida</taxon>
        <taxon>Parameciidae</taxon>
        <taxon>Paramecium</taxon>
    </lineage>
</organism>
<sequence length="95" mass="11593">MLSFEQFILNIERCSENQIFQTQQRMDYMKYQKVHYLCNSGCLSNFIQFQMNKVLMQQTYFHDYLVIMIQQLESGIKNMLNLVISLKREELNLFY</sequence>
<accession>A0A8S1LEI8</accession>
<evidence type="ECO:0000313" key="1">
    <source>
        <dbReference type="EMBL" id="CAD8066190.1"/>
    </source>
</evidence>